<organism evidence="1 2">
    <name type="scientific">Hyalomma asiaticum</name>
    <name type="common">Tick</name>
    <dbReference type="NCBI Taxonomy" id="266040"/>
    <lineage>
        <taxon>Eukaryota</taxon>
        <taxon>Metazoa</taxon>
        <taxon>Ecdysozoa</taxon>
        <taxon>Arthropoda</taxon>
        <taxon>Chelicerata</taxon>
        <taxon>Arachnida</taxon>
        <taxon>Acari</taxon>
        <taxon>Parasitiformes</taxon>
        <taxon>Ixodida</taxon>
        <taxon>Ixodoidea</taxon>
        <taxon>Ixodidae</taxon>
        <taxon>Hyalomminae</taxon>
        <taxon>Hyalomma</taxon>
    </lineage>
</organism>
<dbReference type="Proteomes" id="UP000821845">
    <property type="component" value="Chromosome 1"/>
</dbReference>
<proteinExistence type="predicted"/>
<accession>A0ACB7THJ6</accession>
<gene>
    <name evidence="1" type="ORF">HPB50_009257</name>
</gene>
<keyword evidence="2" id="KW-1185">Reference proteome</keyword>
<dbReference type="EMBL" id="CM023481">
    <property type="protein sequence ID" value="KAH6945591.1"/>
    <property type="molecule type" value="Genomic_DNA"/>
</dbReference>
<name>A0ACB7THJ6_HYAAI</name>
<comment type="caution">
    <text evidence="1">The sequence shown here is derived from an EMBL/GenBank/DDBJ whole genome shotgun (WGS) entry which is preliminary data.</text>
</comment>
<evidence type="ECO:0000313" key="1">
    <source>
        <dbReference type="EMBL" id="KAH6945591.1"/>
    </source>
</evidence>
<protein>
    <submittedName>
        <fullName evidence="1">Uncharacterized protein</fullName>
    </submittedName>
</protein>
<evidence type="ECO:0000313" key="2">
    <source>
        <dbReference type="Proteomes" id="UP000821845"/>
    </source>
</evidence>
<reference evidence="1" key="1">
    <citation type="submission" date="2020-05" db="EMBL/GenBank/DDBJ databases">
        <title>Large-scale comparative analyses of tick genomes elucidate their genetic diversity and vector capacities.</title>
        <authorList>
            <person name="Jia N."/>
            <person name="Wang J."/>
            <person name="Shi W."/>
            <person name="Du L."/>
            <person name="Sun Y."/>
            <person name="Zhan W."/>
            <person name="Jiang J."/>
            <person name="Wang Q."/>
            <person name="Zhang B."/>
            <person name="Ji P."/>
            <person name="Sakyi L.B."/>
            <person name="Cui X."/>
            <person name="Yuan T."/>
            <person name="Jiang B."/>
            <person name="Yang W."/>
            <person name="Lam T.T.-Y."/>
            <person name="Chang Q."/>
            <person name="Ding S."/>
            <person name="Wang X."/>
            <person name="Zhu J."/>
            <person name="Ruan X."/>
            <person name="Zhao L."/>
            <person name="Wei J."/>
            <person name="Que T."/>
            <person name="Du C."/>
            <person name="Cheng J."/>
            <person name="Dai P."/>
            <person name="Han X."/>
            <person name="Huang E."/>
            <person name="Gao Y."/>
            <person name="Liu J."/>
            <person name="Shao H."/>
            <person name="Ye R."/>
            <person name="Li L."/>
            <person name="Wei W."/>
            <person name="Wang X."/>
            <person name="Wang C."/>
            <person name="Yang T."/>
            <person name="Huo Q."/>
            <person name="Li W."/>
            <person name="Guo W."/>
            <person name="Chen H."/>
            <person name="Zhou L."/>
            <person name="Ni X."/>
            <person name="Tian J."/>
            <person name="Zhou Y."/>
            <person name="Sheng Y."/>
            <person name="Liu T."/>
            <person name="Pan Y."/>
            <person name="Xia L."/>
            <person name="Li J."/>
            <person name="Zhao F."/>
            <person name="Cao W."/>
        </authorList>
    </citation>
    <scope>NUCLEOTIDE SEQUENCE</scope>
    <source>
        <strain evidence="1">Hyas-2018</strain>
    </source>
</reference>
<sequence>MDITVLRKEELLLLAAELGMDINSRLRKPEIRAAIEEVGFEEDELTDAWEKICRERNERAEEKEKQEQREQRQAEIELERIKLEQARLARSADAAPPPPAESVKMTNLLQPYKTGDDIGLYLVNFERICEKYSFHRDTWPERLLALLPGEASQVVARLSVAEAGEYSSVKSSLLAKYKLSTEEFRRRFRQERKKSNESFVEFACSLSDNFSEWVKGTGADNFTKLGDLICLEQFYETLPDNVRLWVRDRQEGVSVKRAAQLAEMMYSRNGDRVELSAMMMDAWASASDSSSSSSSSDSATDAFGVRSRIRRPVRRPGFQRLELHELQEVRRMQAAARREAAAAAARGESREPPVLPERENQERAGAEVRVHQVNWYRSKRFQSVLSATAVLCGVVILVYLGSTLWTRFRYRELLRSTTRNAYTDHEDFPQFSGCDDMVCQQYMAAITASFNKSQEPCDDLYGFVCDGWKHRHQLLSVVDAAEDTMYKRALSVIKRASQNGSYQAEVTSSTGGVEKKVTALARSCMELSESSLPDLKRFMSERHLPWPQKSRWHPLAILVDLSGNWNIHLWFQVNVRLSPFRVGSTEPVLKIAPSAAFRSWVAIMRAFVGQPTETAPSLHYQRYIRKMLHLFDVPDSSSGEIVSTIMAMNELTLKILGPAMTVPEPKIVRMSIRNLTESAALRIPAGRLVLLFNEVLMWARRFSPGDIVQVENVGLLSHRWSFRGALTVAEDYLVFPLYHPDLPPPVNYGGAGRLIADEVLRGLFHELIYNQSRYQNNDSHVGHHLNDNVPLDWPPYHVDTKALLAALSAYRLAVMQDTSSVYARMSSLAKDRLFFVASCYVLCSSGNHVDPLYGDARRRCNEPVKQLPEFAAAFECRDPFAEL</sequence>